<feature type="transmembrane region" description="Helical" evidence="2">
    <location>
        <begin position="106"/>
        <end position="125"/>
    </location>
</feature>
<keyword evidence="2" id="KW-1133">Transmembrane helix</keyword>
<keyword evidence="2" id="KW-0812">Transmembrane</keyword>
<dbReference type="AlphaFoldDB" id="A0A6J4LS89"/>
<sequence>MSQSYLGRIALPGTLLSRPGVRALRWLKRDNRGVLGLLVTWTVVAAVLMNRYPSLFGPTLFMVALFLVDVVLAPRRVPLFVAIALGVLAVETGLELNRSGDLPPWRWVNLGLVVLVAGTVLNVAWRRARLGVAGLTGDAMLGDLQERISRQGRIPALPIGWHLETSTRSAGSTSFAGDFLVAHRAEGGGLLSLVLVDVSGKGVDAGTRALLLSGALGGLIGAVPPDRFMASANEFLLRQSWEEGFATAVLVSVDLATGDYEVRSAGHPPAIQFLAGSGRWHLHEDAEGPALGLVPDYPFQPMRGRLGRDDALLLYTDGLVERPGRDITLGIDRLVGEGERLVRRGFDGSAQGLVEKLGAVNDDCAVVVLQRH</sequence>
<gene>
    <name evidence="4" type="ORF">AVDCRST_MAG34-756</name>
</gene>
<dbReference type="Pfam" id="PF07228">
    <property type="entry name" value="SpoIIE"/>
    <property type="match status" value="1"/>
</dbReference>
<reference evidence="4" key="1">
    <citation type="submission" date="2020-02" db="EMBL/GenBank/DDBJ databases">
        <authorList>
            <person name="Meier V. D."/>
        </authorList>
    </citation>
    <scope>NUCLEOTIDE SEQUENCE</scope>
    <source>
        <strain evidence="4">AVDCRST_MAG34</strain>
    </source>
</reference>
<evidence type="ECO:0000313" key="4">
    <source>
        <dbReference type="EMBL" id="CAA9340298.1"/>
    </source>
</evidence>
<dbReference type="PANTHER" id="PTHR43156">
    <property type="entry name" value="STAGE II SPORULATION PROTEIN E-RELATED"/>
    <property type="match status" value="1"/>
</dbReference>
<name>A0A6J4LS89_9ACTN</name>
<keyword evidence="1" id="KW-0378">Hydrolase</keyword>
<protein>
    <submittedName>
        <fullName evidence="4">Stage II sporulation protein E</fullName>
    </submittedName>
</protein>
<evidence type="ECO:0000256" key="2">
    <source>
        <dbReference type="SAM" id="Phobius"/>
    </source>
</evidence>
<accession>A0A6J4LS89</accession>
<dbReference type="Gene3D" id="3.60.40.10">
    <property type="entry name" value="PPM-type phosphatase domain"/>
    <property type="match status" value="1"/>
</dbReference>
<dbReference type="InterPro" id="IPR001932">
    <property type="entry name" value="PPM-type_phosphatase-like_dom"/>
</dbReference>
<organism evidence="4">
    <name type="scientific">uncultured Nocardioidaceae bacterium</name>
    <dbReference type="NCBI Taxonomy" id="253824"/>
    <lineage>
        <taxon>Bacteria</taxon>
        <taxon>Bacillati</taxon>
        <taxon>Actinomycetota</taxon>
        <taxon>Actinomycetes</taxon>
        <taxon>Propionibacteriales</taxon>
        <taxon>Nocardioidaceae</taxon>
        <taxon>environmental samples</taxon>
    </lineage>
</organism>
<evidence type="ECO:0000259" key="3">
    <source>
        <dbReference type="SMART" id="SM00331"/>
    </source>
</evidence>
<proteinExistence type="predicted"/>
<feature type="transmembrane region" description="Helical" evidence="2">
    <location>
        <begin position="77"/>
        <end position="94"/>
    </location>
</feature>
<dbReference type="GO" id="GO:0016791">
    <property type="term" value="F:phosphatase activity"/>
    <property type="evidence" value="ECO:0007669"/>
    <property type="project" value="TreeGrafter"/>
</dbReference>
<dbReference type="InterPro" id="IPR052016">
    <property type="entry name" value="Bact_Sigma-Reg"/>
</dbReference>
<evidence type="ECO:0000256" key="1">
    <source>
        <dbReference type="ARBA" id="ARBA00022801"/>
    </source>
</evidence>
<dbReference type="InterPro" id="IPR036457">
    <property type="entry name" value="PPM-type-like_dom_sf"/>
</dbReference>
<dbReference type="SMART" id="SM00331">
    <property type="entry name" value="PP2C_SIG"/>
    <property type="match status" value="1"/>
</dbReference>
<keyword evidence="2" id="KW-0472">Membrane</keyword>
<feature type="transmembrane region" description="Helical" evidence="2">
    <location>
        <begin position="55"/>
        <end position="72"/>
    </location>
</feature>
<feature type="transmembrane region" description="Helical" evidence="2">
    <location>
        <begin position="32"/>
        <end position="49"/>
    </location>
</feature>
<dbReference type="PANTHER" id="PTHR43156:SF2">
    <property type="entry name" value="STAGE II SPORULATION PROTEIN E"/>
    <property type="match status" value="1"/>
</dbReference>
<dbReference type="EMBL" id="CADCUI010000019">
    <property type="protein sequence ID" value="CAA9340298.1"/>
    <property type="molecule type" value="Genomic_DNA"/>
</dbReference>
<feature type="domain" description="PPM-type phosphatase" evidence="3">
    <location>
        <begin position="162"/>
        <end position="371"/>
    </location>
</feature>